<proteinExistence type="predicted"/>
<protein>
    <submittedName>
        <fullName evidence="2">Uncharacterized protein</fullName>
    </submittedName>
</protein>
<organism evidence="2 3">
    <name type="scientific">Candidatus Nomurabacteria bacterium RIFCSPHIGHO2_02_FULL_37_13</name>
    <dbReference type="NCBI Taxonomy" id="1801750"/>
    <lineage>
        <taxon>Bacteria</taxon>
        <taxon>Candidatus Nomuraibacteriota</taxon>
    </lineage>
</organism>
<sequence length="82" mass="8693">MARRLKQSRGSSPQGFQLQNPRGANPDVVVAVAAPVADAETVLVEAADTRDITSIGRVGLDRPFLARGPDIRVEPFASLPKA</sequence>
<dbReference type="EMBL" id="MFUA01000007">
    <property type="protein sequence ID" value="OGI77505.1"/>
    <property type="molecule type" value="Genomic_DNA"/>
</dbReference>
<gene>
    <name evidence="2" type="ORF">A3B85_01450</name>
</gene>
<evidence type="ECO:0000313" key="2">
    <source>
        <dbReference type="EMBL" id="OGI77505.1"/>
    </source>
</evidence>
<dbReference type="Proteomes" id="UP000178374">
    <property type="component" value="Unassembled WGS sequence"/>
</dbReference>
<accession>A0A1F6W760</accession>
<dbReference type="AlphaFoldDB" id="A0A1F6W760"/>
<reference evidence="2 3" key="1">
    <citation type="journal article" date="2016" name="Nat. Commun.">
        <title>Thousands of microbial genomes shed light on interconnected biogeochemical processes in an aquifer system.</title>
        <authorList>
            <person name="Anantharaman K."/>
            <person name="Brown C.T."/>
            <person name="Hug L.A."/>
            <person name="Sharon I."/>
            <person name="Castelle C.J."/>
            <person name="Probst A.J."/>
            <person name="Thomas B.C."/>
            <person name="Singh A."/>
            <person name="Wilkins M.J."/>
            <person name="Karaoz U."/>
            <person name="Brodie E.L."/>
            <person name="Williams K.H."/>
            <person name="Hubbard S.S."/>
            <person name="Banfield J.F."/>
        </authorList>
    </citation>
    <scope>NUCLEOTIDE SEQUENCE [LARGE SCALE GENOMIC DNA]</scope>
</reference>
<feature type="region of interest" description="Disordered" evidence="1">
    <location>
        <begin position="1"/>
        <end position="24"/>
    </location>
</feature>
<evidence type="ECO:0000256" key="1">
    <source>
        <dbReference type="SAM" id="MobiDB-lite"/>
    </source>
</evidence>
<evidence type="ECO:0000313" key="3">
    <source>
        <dbReference type="Proteomes" id="UP000178374"/>
    </source>
</evidence>
<feature type="compositionally biased region" description="Polar residues" evidence="1">
    <location>
        <begin position="8"/>
        <end position="22"/>
    </location>
</feature>
<name>A0A1F6W760_9BACT</name>
<comment type="caution">
    <text evidence="2">The sequence shown here is derived from an EMBL/GenBank/DDBJ whole genome shotgun (WGS) entry which is preliminary data.</text>
</comment>